<keyword evidence="5 6" id="KW-0472">Membrane</keyword>
<evidence type="ECO:0000256" key="6">
    <source>
        <dbReference type="RuleBase" id="RU363053"/>
    </source>
</evidence>
<dbReference type="PANTHER" id="PTHR11266">
    <property type="entry name" value="PEROXISOMAL MEMBRANE PROTEIN 2, PXMP2 MPV17"/>
    <property type="match status" value="1"/>
</dbReference>
<feature type="transmembrane region" description="Helical" evidence="6">
    <location>
        <begin position="127"/>
        <end position="146"/>
    </location>
</feature>
<dbReference type="AlphaFoldDB" id="A0A7S4LB40"/>
<keyword evidence="4 6" id="KW-1133">Transmembrane helix</keyword>
<feature type="transmembrane region" description="Helical" evidence="6">
    <location>
        <begin position="48"/>
        <end position="67"/>
    </location>
</feature>
<organism evidence="8">
    <name type="scientific">Eutreptiella gymnastica</name>
    <dbReference type="NCBI Taxonomy" id="73025"/>
    <lineage>
        <taxon>Eukaryota</taxon>
        <taxon>Discoba</taxon>
        <taxon>Euglenozoa</taxon>
        <taxon>Euglenida</taxon>
        <taxon>Spirocuta</taxon>
        <taxon>Euglenophyceae</taxon>
        <taxon>Eutreptiales</taxon>
        <taxon>Eutreptiaceae</taxon>
        <taxon>Eutreptiella</taxon>
    </lineage>
</organism>
<evidence type="ECO:0000256" key="1">
    <source>
        <dbReference type="ARBA" id="ARBA00004141"/>
    </source>
</evidence>
<dbReference type="GO" id="GO:0005778">
    <property type="term" value="C:peroxisomal membrane"/>
    <property type="evidence" value="ECO:0007669"/>
    <property type="project" value="TreeGrafter"/>
</dbReference>
<comment type="similarity">
    <text evidence="2 6">Belongs to the peroxisomal membrane protein PXMP2/4 family.</text>
</comment>
<evidence type="ECO:0000256" key="2">
    <source>
        <dbReference type="ARBA" id="ARBA00006824"/>
    </source>
</evidence>
<proteinExistence type="inferred from homology"/>
<sequence>MQGITGFAADSICQGLEIYGNRKKIKMAKDKGEPQPERKEYDLRRSTIFACVGAFIIGPMGITRYTLYDWWFPGNRLYVEVPIKTAIESLVFTPLMAAIGMSVNEYLKPTGSCERVANRLKHEYWKVLLAGYLSKVVTTFFLMSFPGSMTKFIVGLVTGMFLNIFNSWRINVALADDPSNRAQDEGPSSHRSSHRSSNPKSTKSAPSVDDASRGGTTAPVKSIDQAPSA</sequence>
<feature type="transmembrane region" description="Helical" evidence="6">
    <location>
        <begin position="87"/>
        <end position="107"/>
    </location>
</feature>
<accession>A0A7S4LB40</accession>
<name>A0A7S4LB40_9EUGL</name>
<evidence type="ECO:0000256" key="4">
    <source>
        <dbReference type="ARBA" id="ARBA00022989"/>
    </source>
</evidence>
<feature type="region of interest" description="Disordered" evidence="7">
    <location>
        <begin position="179"/>
        <end position="229"/>
    </location>
</feature>
<dbReference type="InterPro" id="IPR007248">
    <property type="entry name" value="Mpv17_PMP22"/>
</dbReference>
<evidence type="ECO:0000256" key="3">
    <source>
        <dbReference type="ARBA" id="ARBA00022692"/>
    </source>
</evidence>
<protein>
    <submittedName>
        <fullName evidence="8">Uncharacterized protein</fullName>
    </submittedName>
</protein>
<evidence type="ECO:0000313" key="8">
    <source>
        <dbReference type="EMBL" id="CAE0817683.1"/>
    </source>
</evidence>
<gene>
    <name evidence="8" type="ORF">EGYM00163_LOCUS28851</name>
</gene>
<keyword evidence="3 6" id="KW-0812">Transmembrane</keyword>
<dbReference type="EMBL" id="HBJA01082597">
    <property type="protein sequence ID" value="CAE0817683.1"/>
    <property type="molecule type" value="Transcribed_RNA"/>
</dbReference>
<comment type="subcellular location">
    <subcellularLocation>
        <location evidence="1">Membrane</location>
        <topology evidence="1">Multi-pass membrane protein</topology>
    </subcellularLocation>
</comment>
<evidence type="ECO:0000256" key="5">
    <source>
        <dbReference type="ARBA" id="ARBA00023136"/>
    </source>
</evidence>
<feature type="compositionally biased region" description="Low complexity" evidence="7">
    <location>
        <begin position="195"/>
        <end position="204"/>
    </location>
</feature>
<feature type="compositionally biased region" description="Basic and acidic residues" evidence="7">
    <location>
        <begin position="179"/>
        <end position="188"/>
    </location>
</feature>
<reference evidence="8" key="1">
    <citation type="submission" date="2021-01" db="EMBL/GenBank/DDBJ databases">
        <authorList>
            <person name="Corre E."/>
            <person name="Pelletier E."/>
            <person name="Niang G."/>
            <person name="Scheremetjew M."/>
            <person name="Finn R."/>
            <person name="Kale V."/>
            <person name="Holt S."/>
            <person name="Cochrane G."/>
            <person name="Meng A."/>
            <person name="Brown T."/>
            <person name="Cohen L."/>
        </authorList>
    </citation>
    <scope>NUCLEOTIDE SEQUENCE</scope>
    <source>
        <strain evidence="8">CCMP1594</strain>
    </source>
</reference>
<dbReference type="PANTHER" id="PTHR11266:SF80">
    <property type="entry name" value="PEROXISOMAL MEMBRANE PROTEIN 2"/>
    <property type="match status" value="1"/>
</dbReference>
<evidence type="ECO:0000256" key="7">
    <source>
        <dbReference type="SAM" id="MobiDB-lite"/>
    </source>
</evidence>